<feature type="compositionally biased region" description="Basic residues" evidence="1">
    <location>
        <begin position="207"/>
        <end position="218"/>
    </location>
</feature>
<accession>A0AAV4TX03</accession>
<comment type="caution">
    <text evidence="2">The sequence shown here is derived from an EMBL/GenBank/DDBJ whole genome shotgun (WGS) entry which is preliminary data.</text>
</comment>
<gene>
    <name evidence="2" type="ORF">CEXT_789111</name>
</gene>
<feature type="region of interest" description="Disordered" evidence="1">
    <location>
        <begin position="1"/>
        <end position="33"/>
    </location>
</feature>
<evidence type="ECO:0000256" key="1">
    <source>
        <dbReference type="SAM" id="MobiDB-lite"/>
    </source>
</evidence>
<dbReference type="AlphaFoldDB" id="A0AAV4TX03"/>
<evidence type="ECO:0000313" key="3">
    <source>
        <dbReference type="Proteomes" id="UP001054945"/>
    </source>
</evidence>
<name>A0AAV4TX03_CAEEX</name>
<proteinExistence type="predicted"/>
<dbReference type="Proteomes" id="UP001054945">
    <property type="component" value="Unassembled WGS sequence"/>
</dbReference>
<dbReference type="EMBL" id="BPLR01012042">
    <property type="protein sequence ID" value="GIY50888.1"/>
    <property type="molecule type" value="Genomic_DNA"/>
</dbReference>
<feature type="region of interest" description="Disordered" evidence="1">
    <location>
        <begin position="186"/>
        <end position="297"/>
    </location>
</feature>
<keyword evidence="3" id="KW-1185">Reference proteome</keyword>
<evidence type="ECO:0000313" key="2">
    <source>
        <dbReference type="EMBL" id="GIY50888.1"/>
    </source>
</evidence>
<sequence length="312" mass="33957">MDEQLVDYPDTGRQKKRAAKSKEKTPGKDIEKWVTLPPSRSSIKSLPTMGSSLNDQTTSFTFPSLSPKSLLVCESNGSVDEFSLLQAGCALDGYESEHLYSRFFSLTTLSSKINKLWTISTTCANNRSTLKSNFSSILIPTKTANIQAGLLTASQEIDAAIAQLGVPLAKLPSTPEETSRIIKAVTERRDQTSNDIAQPATAAAKHNGTKPKQPTKRKSSPDTQLDNTRARRSTDKNGFSAPPRHLIARGTHYMPTSPNSKLDSTTNSFFSLTNMTNSEMADDADPPEQPPRHQGFPLLSSALKTGVAFSHN</sequence>
<feature type="compositionally biased region" description="Polar residues" evidence="1">
    <location>
        <begin position="254"/>
        <end position="279"/>
    </location>
</feature>
<feature type="compositionally biased region" description="Basic and acidic residues" evidence="1">
    <location>
        <begin position="20"/>
        <end position="32"/>
    </location>
</feature>
<reference evidence="2 3" key="1">
    <citation type="submission" date="2021-06" db="EMBL/GenBank/DDBJ databases">
        <title>Caerostris extrusa draft genome.</title>
        <authorList>
            <person name="Kono N."/>
            <person name="Arakawa K."/>
        </authorList>
    </citation>
    <scope>NUCLEOTIDE SEQUENCE [LARGE SCALE GENOMIC DNA]</scope>
</reference>
<organism evidence="2 3">
    <name type="scientific">Caerostris extrusa</name>
    <name type="common">Bark spider</name>
    <name type="synonym">Caerostris bankana</name>
    <dbReference type="NCBI Taxonomy" id="172846"/>
    <lineage>
        <taxon>Eukaryota</taxon>
        <taxon>Metazoa</taxon>
        <taxon>Ecdysozoa</taxon>
        <taxon>Arthropoda</taxon>
        <taxon>Chelicerata</taxon>
        <taxon>Arachnida</taxon>
        <taxon>Araneae</taxon>
        <taxon>Araneomorphae</taxon>
        <taxon>Entelegynae</taxon>
        <taxon>Araneoidea</taxon>
        <taxon>Araneidae</taxon>
        <taxon>Caerostris</taxon>
    </lineage>
</organism>
<protein>
    <submittedName>
        <fullName evidence="2">Uncharacterized protein</fullName>
    </submittedName>
</protein>